<reference evidence="1" key="1">
    <citation type="submission" date="2021-02" db="EMBL/GenBank/DDBJ databases">
        <title>Psilocybe cubensis genome.</title>
        <authorList>
            <person name="Mckernan K.J."/>
            <person name="Crawford S."/>
            <person name="Trippe A."/>
            <person name="Kane L.T."/>
            <person name="Mclaughlin S."/>
        </authorList>
    </citation>
    <scope>NUCLEOTIDE SEQUENCE [LARGE SCALE GENOMIC DNA]</scope>
    <source>
        <strain evidence="1">MGC-MH-2018</strain>
    </source>
</reference>
<dbReference type="EMBL" id="JAFIQS010000004">
    <property type="protein sequence ID" value="KAG5169958.1"/>
    <property type="molecule type" value="Genomic_DNA"/>
</dbReference>
<proteinExistence type="predicted"/>
<name>A0A8H7XZS3_PSICU</name>
<dbReference type="OrthoDB" id="2745898at2759"/>
<dbReference type="AlphaFoldDB" id="A0A8H7XZS3"/>
<evidence type="ECO:0000313" key="1">
    <source>
        <dbReference type="EMBL" id="KAG5169958.1"/>
    </source>
</evidence>
<accession>A0A8H7XZS3</accession>
<comment type="caution">
    <text evidence="1">The sequence shown here is derived from an EMBL/GenBank/DDBJ whole genome shotgun (WGS) entry which is preliminary data.</text>
</comment>
<gene>
    <name evidence="1" type="ORF">JR316_004340</name>
</gene>
<sequence>MSSLPRILPYDVIADIVDIIACPTTPSSICNLKLISLVNTMFLHHCRKYLFGSISLDLGVWDTKHLDCFVVLINNHPHIANYVRELCFTTINKKYEISPEQRSAFMKLSNLKTLTLCSKELTAFDRLKWRVNWRLLESSTRSMFVDLIQSPTLANLVLNNVTNFNVFHLLPRTALETLSLVYFGCPDLEGNPQMLDLYGHVRVKEINVDCDSLHDADGMLKTTISRPSMILDFEYLKTLKFRFTEKRSAIALEMFRHAKNLNSVCLYLEKPDDIHFISKCVMPSIETLTSLKIVLQDEGEDQTWIPLREQLDLLSKVKNGHNIKDLELVVVCKYNVPESDWHLLERILLKSGWTSTLRRFTLRIHVKIDPKISFVVPCDTLRKLFLPKLAALESAEAFKTIFDLTCD</sequence>
<protein>
    <submittedName>
        <fullName evidence="1">Uncharacterized protein</fullName>
    </submittedName>
</protein>
<organism evidence="1">
    <name type="scientific">Psilocybe cubensis</name>
    <name type="common">Psychedelic mushroom</name>
    <name type="synonym">Stropharia cubensis</name>
    <dbReference type="NCBI Taxonomy" id="181762"/>
    <lineage>
        <taxon>Eukaryota</taxon>
        <taxon>Fungi</taxon>
        <taxon>Dikarya</taxon>
        <taxon>Basidiomycota</taxon>
        <taxon>Agaricomycotina</taxon>
        <taxon>Agaricomycetes</taxon>
        <taxon>Agaricomycetidae</taxon>
        <taxon>Agaricales</taxon>
        <taxon>Agaricineae</taxon>
        <taxon>Strophariaceae</taxon>
        <taxon>Psilocybe</taxon>
    </lineage>
</organism>